<evidence type="ECO:0000313" key="2">
    <source>
        <dbReference type="EMBL" id="USQ97535.1"/>
    </source>
</evidence>
<dbReference type="InterPro" id="IPR006311">
    <property type="entry name" value="TAT_signal"/>
</dbReference>
<keyword evidence="1" id="KW-0732">Signal</keyword>
<dbReference type="PROSITE" id="PS51318">
    <property type="entry name" value="TAT"/>
    <property type="match status" value="1"/>
</dbReference>
<feature type="signal peptide" evidence="1">
    <location>
        <begin position="1"/>
        <end position="30"/>
    </location>
</feature>
<evidence type="ECO:0000256" key="1">
    <source>
        <dbReference type="SAM" id="SignalP"/>
    </source>
</evidence>
<dbReference type="EMBL" id="CP096040">
    <property type="protein sequence ID" value="USQ97535.1"/>
    <property type="molecule type" value="Genomic_DNA"/>
</dbReference>
<protein>
    <recommendedName>
        <fullName evidence="4">Lipoprotein</fullName>
    </recommendedName>
</protein>
<name>A0ABY4ZXW4_9CAUL</name>
<gene>
    <name evidence="2" type="ORF">MZV50_08355</name>
</gene>
<evidence type="ECO:0008006" key="4">
    <source>
        <dbReference type="Google" id="ProtNLM"/>
    </source>
</evidence>
<keyword evidence="3" id="KW-1185">Reference proteome</keyword>
<organism evidence="2 3">
    <name type="scientific">Caulobacter segnis</name>
    <dbReference type="NCBI Taxonomy" id="88688"/>
    <lineage>
        <taxon>Bacteria</taxon>
        <taxon>Pseudomonadati</taxon>
        <taxon>Pseudomonadota</taxon>
        <taxon>Alphaproteobacteria</taxon>
        <taxon>Caulobacterales</taxon>
        <taxon>Caulobacteraceae</taxon>
        <taxon>Caulobacter</taxon>
    </lineage>
</organism>
<dbReference type="Proteomes" id="UP001057520">
    <property type="component" value="Chromosome"/>
</dbReference>
<feature type="chain" id="PRO_5047429679" description="Lipoprotein" evidence="1">
    <location>
        <begin position="31"/>
        <end position="125"/>
    </location>
</feature>
<dbReference type="PROSITE" id="PS51257">
    <property type="entry name" value="PROKAR_LIPOPROTEIN"/>
    <property type="match status" value="1"/>
</dbReference>
<proteinExistence type="predicted"/>
<accession>A0ABY4ZXW4</accession>
<sequence length="125" mass="13288">MSVVFSRRGFVLAGTALGLAGCATMPVLTAAAPGETFTELEPLLAVEARPDALVIRVTSKGCATKADFVFHVDRQRGRAVVAFARRRLETCKGPAGTLELRFGYDELGLTRGERIIIANPISPSA</sequence>
<reference evidence="2 3" key="1">
    <citation type="submission" date="2022-04" db="EMBL/GenBank/DDBJ databases">
        <title>Genome sequence of soybean root-associated Caulobacter segnis RL271.</title>
        <authorList>
            <person name="Longley R."/>
            <person name="Bonito G."/>
            <person name="Trigodet F."/>
            <person name="Crosson S."/>
            <person name="Fiebig A."/>
        </authorList>
    </citation>
    <scope>NUCLEOTIDE SEQUENCE [LARGE SCALE GENOMIC DNA]</scope>
    <source>
        <strain evidence="2 3">RL271</strain>
    </source>
</reference>
<evidence type="ECO:0000313" key="3">
    <source>
        <dbReference type="Proteomes" id="UP001057520"/>
    </source>
</evidence>